<dbReference type="RefSeq" id="WP_163566596.1">
    <property type="nucleotide sequence ID" value="NZ_BAAANY010000005.1"/>
</dbReference>
<evidence type="ECO:0000313" key="2">
    <source>
        <dbReference type="Proteomes" id="UP001500618"/>
    </source>
</evidence>
<evidence type="ECO:0000313" key="1">
    <source>
        <dbReference type="EMBL" id="GAA1667127.1"/>
    </source>
</evidence>
<organism evidence="1 2">
    <name type="scientific">Fodinicola feengrottensis</name>
    <dbReference type="NCBI Taxonomy" id="435914"/>
    <lineage>
        <taxon>Bacteria</taxon>
        <taxon>Bacillati</taxon>
        <taxon>Actinomycetota</taxon>
        <taxon>Actinomycetes</taxon>
        <taxon>Mycobacteriales</taxon>
        <taxon>Fodinicola</taxon>
    </lineage>
</organism>
<evidence type="ECO:0008006" key="3">
    <source>
        <dbReference type="Google" id="ProtNLM"/>
    </source>
</evidence>
<gene>
    <name evidence="1" type="ORF">GCM10009765_15770</name>
</gene>
<dbReference type="EMBL" id="BAAANY010000005">
    <property type="protein sequence ID" value="GAA1667127.1"/>
    <property type="molecule type" value="Genomic_DNA"/>
</dbReference>
<proteinExistence type="predicted"/>
<reference evidence="2" key="1">
    <citation type="journal article" date="2019" name="Int. J. Syst. Evol. Microbiol.">
        <title>The Global Catalogue of Microorganisms (GCM) 10K type strain sequencing project: providing services to taxonomists for standard genome sequencing and annotation.</title>
        <authorList>
            <consortium name="The Broad Institute Genomics Platform"/>
            <consortium name="The Broad Institute Genome Sequencing Center for Infectious Disease"/>
            <person name="Wu L."/>
            <person name="Ma J."/>
        </authorList>
    </citation>
    <scope>NUCLEOTIDE SEQUENCE [LARGE SCALE GENOMIC DNA]</scope>
    <source>
        <strain evidence="2">JCM 14718</strain>
    </source>
</reference>
<name>A0ABP4S7C7_9ACTN</name>
<sequence length="214" mass="23468">MNPLHEQAAKIGLIATKPFGFALAGGYAVQAHGFVERLSEDVDLFTVADAEEQFGEAVAAAVAAYRDGGFTVETTLQNAAFARLVLTSVDGEQVRVEFGIDWRAHPPVQLDIGPVLHPDDAVANKMAALYGRAADRDYVDIDAVLRTGRYRREDLLRLAKESDPGLEESMLSQALLAVDRIPDQAFERHGLALQDIKELRHRMTSWARELIAGT</sequence>
<dbReference type="Pfam" id="PF08843">
    <property type="entry name" value="AbiEii"/>
    <property type="match status" value="1"/>
</dbReference>
<accession>A0ABP4S7C7</accession>
<comment type="caution">
    <text evidence="1">The sequence shown here is derived from an EMBL/GenBank/DDBJ whole genome shotgun (WGS) entry which is preliminary data.</text>
</comment>
<dbReference type="InterPro" id="IPR014942">
    <property type="entry name" value="AbiEii"/>
</dbReference>
<protein>
    <recommendedName>
        <fullName evidence="3">Nucleotidyl transferase AbiEii/AbiGii toxin family protein</fullName>
    </recommendedName>
</protein>
<dbReference type="Proteomes" id="UP001500618">
    <property type="component" value="Unassembled WGS sequence"/>
</dbReference>
<keyword evidence="2" id="KW-1185">Reference proteome</keyword>